<keyword evidence="8 10" id="KW-0464">Manganese</keyword>
<evidence type="ECO:0000256" key="3">
    <source>
        <dbReference type="ARBA" id="ARBA00022759"/>
    </source>
</evidence>
<evidence type="ECO:0000256" key="2">
    <source>
        <dbReference type="ARBA" id="ARBA00022723"/>
    </source>
</evidence>
<evidence type="ECO:0000313" key="11">
    <source>
        <dbReference type="EMBL" id="MDV2621134.1"/>
    </source>
</evidence>
<dbReference type="Pfam" id="PF01867">
    <property type="entry name" value="Cas_Cas1"/>
    <property type="match status" value="1"/>
</dbReference>
<accession>A0AAW8YHV3</accession>
<dbReference type="GO" id="GO:0043571">
    <property type="term" value="P:maintenance of CRISPR repeat elements"/>
    <property type="evidence" value="ECO:0007669"/>
    <property type="project" value="UniProtKB-UniRule"/>
</dbReference>
<reference evidence="11" key="1">
    <citation type="journal article" date="2023" name="PeerJ">
        <title>Selection and evaluation of lactic acid bacteria from chicken feces in Thailand as potential probiotics.</title>
        <authorList>
            <person name="Khurajog B."/>
            <person name="Disastra Y."/>
            <person name="Lawwyne L.D."/>
            <person name="Sirichokchatchawan W."/>
            <person name="Niyomtham W."/>
            <person name="Yindee J."/>
            <person name="Hampson D.J."/>
            <person name="Prapasarakul N."/>
        </authorList>
    </citation>
    <scope>NUCLEOTIDE SEQUENCE</scope>
    <source>
        <strain evidence="11">BF9</strain>
    </source>
</reference>
<dbReference type="InterPro" id="IPR042206">
    <property type="entry name" value="CRISPR-assoc_Cas1_C"/>
</dbReference>
<keyword evidence="5 10" id="KW-0460">Magnesium</keyword>
<evidence type="ECO:0000256" key="7">
    <source>
        <dbReference type="ARBA" id="ARBA00023125"/>
    </source>
</evidence>
<feature type="binding site" evidence="10">
    <location>
        <position position="217"/>
    </location>
    <ligand>
        <name>Mn(2+)</name>
        <dbReference type="ChEBI" id="CHEBI:29035"/>
    </ligand>
</feature>
<dbReference type="HAMAP" id="MF_01470">
    <property type="entry name" value="Cas1"/>
    <property type="match status" value="1"/>
</dbReference>
<evidence type="ECO:0000256" key="1">
    <source>
        <dbReference type="ARBA" id="ARBA00022722"/>
    </source>
</evidence>
<evidence type="ECO:0000256" key="5">
    <source>
        <dbReference type="ARBA" id="ARBA00022842"/>
    </source>
</evidence>
<feature type="binding site" evidence="10">
    <location>
        <position position="146"/>
    </location>
    <ligand>
        <name>Mn(2+)</name>
        <dbReference type="ChEBI" id="CHEBI:29035"/>
    </ligand>
</feature>
<keyword evidence="7 10" id="KW-0238">DNA-binding</keyword>
<organism evidence="11 12">
    <name type="scientific">Pediococcus acidilactici</name>
    <dbReference type="NCBI Taxonomy" id="1254"/>
    <lineage>
        <taxon>Bacteria</taxon>
        <taxon>Bacillati</taxon>
        <taxon>Bacillota</taxon>
        <taxon>Bacilli</taxon>
        <taxon>Lactobacillales</taxon>
        <taxon>Lactobacillaceae</taxon>
        <taxon>Pediococcus</taxon>
        <taxon>Pediococcus acidilactici group</taxon>
    </lineage>
</organism>
<evidence type="ECO:0000256" key="9">
    <source>
        <dbReference type="ARBA" id="ARBA00038592"/>
    </source>
</evidence>
<evidence type="ECO:0000256" key="8">
    <source>
        <dbReference type="ARBA" id="ARBA00023211"/>
    </source>
</evidence>
<dbReference type="InterPro" id="IPR050646">
    <property type="entry name" value="Cas1"/>
</dbReference>
<protein>
    <recommendedName>
        <fullName evidence="10">CRISPR-associated endonuclease Cas1</fullName>
        <ecNumber evidence="10">3.1.-.-</ecNumber>
    </recommendedName>
</protein>
<dbReference type="KEGG" id="paci:A4V11_08870"/>
<dbReference type="Gene3D" id="1.20.120.920">
    <property type="entry name" value="CRISPR-associated endonuclease Cas1, C-terminal domain"/>
    <property type="match status" value="1"/>
</dbReference>
<dbReference type="AlphaFoldDB" id="A0AAW8YHV3"/>
<comment type="caution">
    <text evidence="11">The sequence shown here is derived from an EMBL/GenBank/DDBJ whole genome shotgun (WGS) entry which is preliminary data.</text>
</comment>
<evidence type="ECO:0000256" key="10">
    <source>
        <dbReference type="HAMAP-Rule" id="MF_01470"/>
    </source>
</evidence>
<keyword evidence="1 10" id="KW-0540">Nuclease</keyword>
<sequence>MGWRSVIITQHAKLSYSAHAMIVQTNDGINQIPVDDVSLLLISTTQAVITTALISELSKKNVKIVFTDEAREPISEIYGYYPANRTAQLLREQVNWDLQLQQILWTKLVANKIINQINVLNLLEHSTDELVTELEKLELNDLTNREAVVAHKYFPLLFESGFTRRDGSVINAALNYGYSILLSAVNQEIVANGYVTYLGIHHDSEENQFNLASDLMEPFRPVVDCWVANQKFNQLTPDIKYGLVELLSLELKYNGKKMILRNAITDHVRNCLKYLAGKANSFTIEMELSDEVPNNAINDNV</sequence>
<proteinExistence type="inferred from homology"/>
<dbReference type="PANTHER" id="PTHR34353">
    <property type="entry name" value="CRISPR-ASSOCIATED ENDONUCLEASE CAS1 1"/>
    <property type="match status" value="1"/>
</dbReference>
<keyword evidence="4 10" id="KW-0378">Hydrolase</keyword>
<dbReference type="GO" id="GO:0046872">
    <property type="term" value="F:metal ion binding"/>
    <property type="evidence" value="ECO:0007669"/>
    <property type="project" value="UniProtKB-UniRule"/>
</dbReference>
<keyword evidence="6 10" id="KW-0051">Antiviral defense</keyword>
<dbReference type="GO" id="GO:0051607">
    <property type="term" value="P:defense response to virus"/>
    <property type="evidence" value="ECO:0007669"/>
    <property type="project" value="UniProtKB-UniRule"/>
</dbReference>
<dbReference type="InterPro" id="IPR019855">
    <property type="entry name" value="CRISPR-assoc_Cas1_NMENI"/>
</dbReference>
<dbReference type="Gene3D" id="3.100.10.20">
    <property type="entry name" value="CRISPR-associated endonuclease Cas1, N-terminal domain"/>
    <property type="match status" value="1"/>
</dbReference>
<dbReference type="InterPro" id="IPR002729">
    <property type="entry name" value="CRISPR-assoc_Cas1"/>
</dbReference>
<dbReference type="PANTHER" id="PTHR34353:SF2">
    <property type="entry name" value="CRISPR-ASSOCIATED ENDONUCLEASE CAS1 1"/>
    <property type="match status" value="1"/>
</dbReference>
<dbReference type="EMBL" id="JAWJAV010000003">
    <property type="protein sequence ID" value="MDV2621134.1"/>
    <property type="molecule type" value="Genomic_DNA"/>
</dbReference>
<dbReference type="EC" id="3.1.-.-" evidence="10"/>
<dbReference type="GO" id="GO:0016787">
    <property type="term" value="F:hydrolase activity"/>
    <property type="evidence" value="ECO:0007669"/>
    <property type="project" value="UniProtKB-KW"/>
</dbReference>
<comment type="similarity">
    <text evidence="10">Belongs to the CRISPR-associated endonuclease Cas1 family.</text>
</comment>
<dbReference type="InterPro" id="IPR042211">
    <property type="entry name" value="CRISPR-assoc_Cas1_N"/>
</dbReference>
<comment type="subunit">
    <text evidence="9 10">Homodimer, forms a heterotetramer with a Cas2 homodimer.</text>
</comment>
<keyword evidence="3 10" id="KW-0255">Endonuclease</keyword>
<gene>
    <name evidence="10 11" type="primary">cas1</name>
    <name evidence="11" type="ORF">R0G89_05240</name>
</gene>
<evidence type="ECO:0000256" key="6">
    <source>
        <dbReference type="ARBA" id="ARBA00023118"/>
    </source>
</evidence>
<dbReference type="GO" id="GO:0004520">
    <property type="term" value="F:DNA endonuclease activity"/>
    <property type="evidence" value="ECO:0007669"/>
    <property type="project" value="InterPro"/>
</dbReference>
<comment type="function">
    <text evidence="10">CRISPR (clustered regularly interspaced short palindromic repeat), is an adaptive immune system that provides protection against mobile genetic elements (viruses, transposable elements and conjugative plasmids). CRISPR clusters contain spacers, sequences complementary to antecedent mobile elements, and target invading nucleic acids. CRISPR clusters are transcribed and processed into CRISPR RNA (crRNA). Acts as a dsDNA endonuclease. Involved in the integration of spacer DNA into the CRISPR cassette.</text>
</comment>
<name>A0AAW8YHV3_PEDAC</name>
<dbReference type="RefSeq" id="WP_005916112.1">
    <property type="nucleotide sequence ID" value="NZ_BJMF01000008.1"/>
</dbReference>
<evidence type="ECO:0000256" key="4">
    <source>
        <dbReference type="ARBA" id="ARBA00022801"/>
    </source>
</evidence>
<keyword evidence="2 10" id="KW-0479">Metal-binding</keyword>
<evidence type="ECO:0000313" key="12">
    <source>
        <dbReference type="Proteomes" id="UP001280897"/>
    </source>
</evidence>
<dbReference type="Proteomes" id="UP001280897">
    <property type="component" value="Unassembled WGS sequence"/>
</dbReference>
<feature type="binding site" evidence="10">
    <location>
        <position position="202"/>
    </location>
    <ligand>
        <name>Mn(2+)</name>
        <dbReference type="ChEBI" id="CHEBI:29035"/>
    </ligand>
</feature>
<reference evidence="11" key="2">
    <citation type="submission" date="2023-10" db="EMBL/GenBank/DDBJ databases">
        <authorList>
            <person name="Khurajog B."/>
        </authorList>
    </citation>
    <scope>NUCLEOTIDE SEQUENCE</scope>
    <source>
        <strain evidence="11">BF9</strain>
    </source>
</reference>
<dbReference type="NCBIfam" id="TIGR00287">
    <property type="entry name" value="cas1"/>
    <property type="match status" value="1"/>
</dbReference>
<dbReference type="NCBIfam" id="TIGR03639">
    <property type="entry name" value="cas1_NMENI"/>
    <property type="match status" value="1"/>
</dbReference>
<comment type="cofactor">
    <cofactor evidence="10">
        <name>Mg(2+)</name>
        <dbReference type="ChEBI" id="CHEBI:18420"/>
    </cofactor>
    <cofactor evidence="10">
        <name>Mn(2+)</name>
        <dbReference type="ChEBI" id="CHEBI:29035"/>
    </cofactor>
</comment>
<dbReference type="GO" id="GO:0003677">
    <property type="term" value="F:DNA binding"/>
    <property type="evidence" value="ECO:0007669"/>
    <property type="project" value="UniProtKB-KW"/>
</dbReference>